<keyword evidence="2" id="KW-1185">Reference proteome</keyword>
<evidence type="ECO:0000313" key="1">
    <source>
        <dbReference type="EMBL" id="KZS90880.1"/>
    </source>
</evidence>
<dbReference type="OrthoDB" id="2800877at2759"/>
<gene>
    <name evidence="1" type="ORF">SISNIDRAFT_395212</name>
</gene>
<feature type="non-terminal residue" evidence="1">
    <location>
        <position position="1"/>
    </location>
</feature>
<dbReference type="AlphaFoldDB" id="A0A164RTW4"/>
<dbReference type="Proteomes" id="UP000076722">
    <property type="component" value="Unassembled WGS sequence"/>
</dbReference>
<name>A0A164RTW4_9AGAM</name>
<sequence length="118" mass="13665">AASKNEKGFYRMFVAWLVSENMPFTAGEAPTLRSLFKWLEVHYDLPSGTTARNQLARLYADLLRMNLDSKIAYQHDSWTTRGMIHSFAGSIADWIDEEWNLKELCVDMHLLEDDEHKG</sequence>
<organism evidence="1 2">
    <name type="scientific">Sistotremastrum niveocremeum HHB9708</name>
    <dbReference type="NCBI Taxonomy" id="1314777"/>
    <lineage>
        <taxon>Eukaryota</taxon>
        <taxon>Fungi</taxon>
        <taxon>Dikarya</taxon>
        <taxon>Basidiomycota</taxon>
        <taxon>Agaricomycotina</taxon>
        <taxon>Agaricomycetes</taxon>
        <taxon>Sistotremastrales</taxon>
        <taxon>Sistotremastraceae</taxon>
        <taxon>Sertulicium</taxon>
        <taxon>Sertulicium niveocremeum</taxon>
    </lineage>
</organism>
<protein>
    <submittedName>
        <fullName evidence="1">Uncharacterized protein</fullName>
    </submittedName>
</protein>
<proteinExistence type="predicted"/>
<dbReference type="EMBL" id="KV419418">
    <property type="protein sequence ID" value="KZS90880.1"/>
    <property type="molecule type" value="Genomic_DNA"/>
</dbReference>
<feature type="non-terminal residue" evidence="1">
    <location>
        <position position="118"/>
    </location>
</feature>
<evidence type="ECO:0000313" key="2">
    <source>
        <dbReference type="Proteomes" id="UP000076722"/>
    </source>
</evidence>
<dbReference type="PANTHER" id="PTHR47501">
    <property type="entry name" value="TRANSPOSASE-RELATED"/>
    <property type="match status" value="1"/>
</dbReference>
<reference evidence="1 2" key="1">
    <citation type="journal article" date="2016" name="Mol. Biol. Evol.">
        <title>Comparative Genomics of Early-Diverging Mushroom-Forming Fungi Provides Insights into the Origins of Lignocellulose Decay Capabilities.</title>
        <authorList>
            <person name="Nagy L.G."/>
            <person name="Riley R."/>
            <person name="Tritt A."/>
            <person name="Adam C."/>
            <person name="Daum C."/>
            <person name="Floudas D."/>
            <person name="Sun H."/>
            <person name="Yadav J.S."/>
            <person name="Pangilinan J."/>
            <person name="Larsson K.H."/>
            <person name="Matsuura K."/>
            <person name="Barry K."/>
            <person name="Labutti K."/>
            <person name="Kuo R."/>
            <person name="Ohm R.A."/>
            <person name="Bhattacharya S.S."/>
            <person name="Shirouzu T."/>
            <person name="Yoshinaga Y."/>
            <person name="Martin F.M."/>
            <person name="Grigoriev I.V."/>
            <person name="Hibbett D.S."/>
        </authorList>
    </citation>
    <scope>NUCLEOTIDE SEQUENCE [LARGE SCALE GENOMIC DNA]</scope>
    <source>
        <strain evidence="1 2">HHB9708</strain>
    </source>
</reference>
<accession>A0A164RTW4</accession>